<comment type="caution">
    <text evidence="1">The sequence shown here is derived from an EMBL/GenBank/DDBJ whole genome shotgun (WGS) entry which is preliminary data.</text>
</comment>
<name>A0ABS9TWY2_9MICC</name>
<dbReference type="Proteomes" id="UP001202922">
    <property type="component" value="Unassembled WGS sequence"/>
</dbReference>
<sequence>MYIITPLPFFALTIVYLTWRLWHAASLRAPAIRWTARAVIAALVSASLVVITPSWAPVSANALTENQNVPYEEALAYVDAHLPRNTTVLTDDDSWNDLVKMGWSANGWSGPIWHFKLDRDPIAQTENLPGSWKDVDYILLSRPMEVFVGTPILSQKEAPLAYAALSHSELVKAWGPVGLQVRLLKVNPDMNPVDPEWMRMHPDRAPTAAISP</sequence>
<gene>
    <name evidence="1" type="ORF">L0M17_01260</name>
</gene>
<dbReference type="EMBL" id="JAKZBV010000001">
    <property type="protein sequence ID" value="MCH6468625.1"/>
    <property type="molecule type" value="Genomic_DNA"/>
</dbReference>
<evidence type="ECO:0000313" key="2">
    <source>
        <dbReference type="Proteomes" id="UP001202922"/>
    </source>
</evidence>
<protein>
    <submittedName>
        <fullName evidence="1">Uncharacterized protein</fullName>
    </submittedName>
</protein>
<keyword evidence="2" id="KW-1185">Reference proteome</keyword>
<organism evidence="1 2">
    <name type="scientific">Sinomonas terrae</name>
    <dbReference type="NCBI Taxonomy" id="2908838"/>
    <lineage>
        <taxon>Bacteria</taxon>
        <taxon>Bacillati</taxon>
        <taxon>Actinomycetota</taxon>
        <taxon>Actinomycetes</taxon>
        <taxon>Micrococcales</taxon>
        <taxon>Micrococcaceae</taxon>
        <taxon>Sinomonas</taxon>
    </lineage>
</organism>
<reference evidence="1 2" key="1">
    <citation type="submission" date="2022-03" db="EMBL/GenBank/DDBJ databases">
        <title>Sinomonas sp. isolated from a soil.</title>
        <authorList>
            <person name="Han J."/>
            <person name="Kim D.-U."/>
        </authorList>
    </citation>
    <scope>NUCLEOTIDE SEQUENCE [LARGE SCALE GENOMIC DNA]</scope>
    <source>
        <strain evidence="1 2">5-5</strain>
    </source>
</reference>
<evidence type="ECO:0000313" key="1">
    <source>
        <dbReference type="EMBL" id="MCH6468625.1"/>
    </source>
</evidence>
<proteinExistence type="predicted"/>
<accession>A0ABS9TWY2</accession>
<dbReference type="RefSeq" id="WP_241050507.1">
    <property type="nucleotide sequence ID" value="NZ_JAKZBV010000001.1"/>
</dbReference>